<reference evidence="2" key="1">
    <citation type="submission" date="2016-10" db="EMBL/GenBank/DDBJ databases">
        <authorList>
            <person name="Varghese N."/>
            <person name="Submissions S."/>
        </authorList>
    </citation>
    <scope>NUCLEOTIDE SEQUENCE [LARGE SCALE GENOMIC DNA]</scope>
    <source>
        <strain evidence="2">DSM 24740</strain>
    </source>
</reference>
<evidence type="ECO:0008006" key="3">
    <source>
        <dbReference type="Google" id="ProtNLM"/>
    </source>
</evidence>
<dbReference type="RefSeq" id="WP_090169824.1">
    <property type="nucleotide sequence ID" value="NZ_FOFB01000016.1"/>
</dbReference>
<name>A0A1H9J0H6_9BACT</name>
<proteinExistence type="predicted"/>
<sequence>MLKRFAVSVFTLMTIVSCQEVVEENWIESDVVGISMKANEYLFYPEIIKQTAKGGYIILDEGHKSPILNFDSNFKLISKSGVKGNGPLQIEGFRDVVPSTNQNDTTYLIDMYGDKIICYDKEMNAVDSRKLDFNGRPAFTNFYNDSICVIGYRGCNTMARLVDRRTMRDLTKDIYFAPPKNEGVSIGASYDLYESFSVYNQKNREIIFFPIYNIDDVLIYDESGRLTEVVEGPARITPKVTEADENLFMSSRPDFSAYQNPVKICGDYVVVGYSGLFQNRDNSDFYSDGQQLLVFSLSSNRFIAKVNLTPVFYFIGGAFDCDSKVLSLLGNRPNEDGKEVYNFDLSGVFNSLKE</sequence>
<dbReference type="PROSITE" id="PS51257">
    <property type="entry name" value="PROKAR_LIPOPROTEIN"/>
    <property type="match status" value="1"/>
</dbReference>
<evidence type="ECO:0000313" key="2">
    <source>
        <dbReference type="Proteomes" id="UP000199021"/>
    </source>
</evidence>
<gene>
    <name evidence="1" type="ORF">SAMN05444359_11634</name>
</gene>
<protein>
    <recommendedName>
        <fullName evidence="3">6-bladed beta-propeller protein</fullName>
    </recommendedName>
</protein>
<dbReference type="InParanoid" id="A0A1H9J0H6"/>
<dbReference type="OrthoDB" id="1110188at2"/>
<accession>A0A1H9J0H6</accession>
<evidence type="ECO:0000313" key="1">
    <source>
        <dbReference type="EMBL" id="SEQ80269.1"/>
    </source>
</evidence>
<dbReference type="Proteomes" id="UP000199021">
    <property type="component" value="Unassembled WGS sequence"/>
</dbReference>
<dbReference type="AlphaFoldDB" id="A0A1H9J0H6"/>
<keyword evidence="2" id="KW-1185">Reference proteome</keyword>
<dbReference type="EMBL" id="FOFB01000016">
    <property type="protein sequence ID" value="SEQ80269.1"/>
    <property type="molecule type" value="Genomic_DNA"/>
</dbReference>
<organism evidence="1 2">
    <name type="scientific">Neolewinella agarilytica</name>
    <dbReference type="NCBI Taxonomy" id="478744"/>
    <lineage>
        <taxon>Bacteria</taxon>
        <taxon>Pseudomonadati</taxon>
        <taxon>Bacteroidota</taxon>
        <taxon>Saprospiria</taxon>
        <taxon>Saprospirales</taxon>
        <taxon>Lewinellaceae</taxon>
        <taxon>Neolewinella</taxon>
    </lineage>
</organism>